<keyword evidence="2" id="KW-0472">Membrane</keyword>
<feature type="region of interest" description="Disordered" evidence="1">
    <location>
        <begin position="49"/>
        <end position="110"/>
    </location>
</feature>
<evidence type="ECO:0000256" key="1">
    <source>
        <dbReference type="SAM" id="MobiDB-lite"/>
    </source>
</evidence>
<dbReference type="Proteomes" id="UP000298805">
    <property type="component" value="Chromosome"/>
</dbReference>
<reference evidence="4 5" key="2">
    <citation type="submission" date="2018-11" db="EMBL/GenBank/DDBJ databases">
        <title>Genomic Encyclopedia of Type Strains, Phase IV (KMG-IV): sequencing the most valuable type-strain genomes for metagenomic binning, comparative biology and taxonomic classification.</title>
        <authorList>
            <person name="Goeker M."/>
        </authorList>
    </citation>
    <scope>NUCLEOTIDE SEQUENCE [LARGE SCALE GENOMIC DNA]</scope>
    <source>
        <strain evidence="4 5">DSM 27783</strain>
    </source>
</reference>
<dbReference type="EMBL" id="CP027432">
    <property type="protein sequence ID" value="QCI28951.1"/>
    <property type="molecule type" value="Genomic_DNA"/>
</dbReference>
<organism evidence="4 5">
    <name type="scientific">Caminibacter pacificus</name>
    <dbReference type="NCBI Taxonomy" id="1424653"/>
    <lineage>
        <taxon>Bacteria</taxon>
        <taxon>Pseudomonadati</taxon>
        <taxon>Campylobacterota</taxon>
        <taxon>Epsilonproteobacteria</taxon>
        <taxon>Nautiliales</taxon>
        <taxon>Nautiliaceae</taxon>
        <taxon>Caminibacter</taxon>
    </lineage>
</organism>
<dbReference type="AlphaFoldDB" id="A0AAJ4UXJ4"/>
<keyword evidence="6" id="KW-1185">Reference proteome</keyword>
<keyword evidence="2" id="KW-0812">Transmembrane</keyword>
<dbReference type="EMBL" id="RJVK01000003">
    <property type="protein sequence ID" value="ROR39543.1"/>
    <property type="molecule type" value="Genomic_DNA"/>
</dbReference>
<accession>A0AAJ4UXJ4</accession>
<evidence type="ECO:0000256" key="2">
    <source>
        <dbReference type="SAM" id="Phobius"/>
    </source>
</evidence>
<protein>
    <submittedName>
        <fullName evidence="4">RNase toxin 21 of polymorphic toxin system</fullName>
    </submittedName>
</protein>
<evidence type="ECO:0000313" key="3">
    <source>
        <dbReference type="EMBL" id="QCI28951.1"/>
    </source>
</evidence>
<dbReference type="RefSeq" id="WP_123352874.1">
    <property type="nucleotide sequence ID" value="NZ_CP027432.2"/>
</dbReference>
<gene>
    <name evidence="3" type="ORF">C6V80_08200</name>
    <name evidence="4" type="ORF">EDC58_1485</name>
</gene>
<feature type="transmembrane region" description="Helical" evidence="2">
    <location>
        <begin position="6"/>
        <end position="24"/>
    </location>
</feature>
<reference evidence="3" key="3">
    <citation type="submission" date="2019-06" db="EMBL/GenBank/DDBJ databases">
        <title>A comparative analysis of the Nautiliaceae.</title>
        <authorList>
            <person name="Grosche A."/>
            <person name="Smedile F."/>
            <person name="Vetriani C."/>
        </authorList>
    </citation>
    <scope>NUCLEOTIDE SEQUENCE</scope>
    <source>
        <strain evidence="3">TB6</strain>
    </source>
</reference>
<evidence type="ECO:0000313" key="4">
    <source>
        <dbReference type="EMBL" id="ROR39543.1"/>
    </source>
</evidence>
<proteinExistence type="predicted"/>
<feature type="compositionally biased region" description="Basic and acidic residues" evidence="1">
    <location>
        <begin position="63"/>
        <end position="75"/>
    </location>
</feature>
<feature type="compositionally biased region" description="Basic residues" evidence="1">
    <location>
        <begin position="49"/>
        <end position="60"/>
    </location>
</feature>
<name>A0AAJ4UXJ4_9BACT</name>
<reference evidence="6" key="1">
    <citation type="submission" date="2018-03" db="EMBL/GenBank/DDBJ databases">
        <title>A comparative analysis of the Nautiliaceae.</title>
        <authorList>
            <person name="Grosche A."/>
            <person name="Smedile F."/>
            <person name="Vetriani C."/>
        </authorList>
    </citation>
    <scope>NUCLEOTIDE SEQUENCE [LARGE SCALE GENOMIC DNA]</scope>
    <source>
        <strain evidence="6">TB6</strain>
    </source>
</reference>
<evidence type="ECO:0000313" key="5">
    <source>
        <dbReference type="Proteomes" id="UP000272781"/>
    </source>
</evidence>
<keyword evidence="2" id="KW-1133">Transmembrane helix</keyword>
<dbReference type="Proteomes" id="UP000272781">
    <property type="component" value="Unassembled WGS sequence"/>
</dbReference>
<evidence type="ECO:0000313" key="6">
    <source>
        <dbReference type="Proteomes" id="UP000298805"/>
    </source>
</evidence>
<sequence length="110" mass="12680">MYTNPVGWAVLGATTLAIAGYGIYEYFHADDEIGIGVCYSEEFDPTKWPRLKKGNQKRPGFKNPKDGSVWEKDLAGHGGRKWKRWKNEREWRKGKKREGSYDENGNRIAD</sequence>